<keyword evidence="3" id="KW-1185">Reference proteome</keyword>
<dbReference type="InterPro" id="IPR011990">
    <property type="entry name" value="TPR-like_helical_dom_sf"/>
</dbReference>
<dbReference type="SUPFAM" id="SSF48452">
    <property type="entry name" value="TPR-like"/>
    <property type="match status" value="1"/>
</dbReference>
<gene>
    <name evidence="2" type="ORF">ETSY2_45340</name>
</gene>
<reference evidence="2 3" key="1">
    <citation type="journal article" date="2014" name="Nature">
        <title>An environmental bacterial taxon with a large and distinct metabolic repertoire.</title>
        <authorList>
            <person name="Wilson M.C."/>
            <person name="Mori T."/>
            <person name="Ruckert C."/>
            <person name="Uria A.R."/>
            <person name="Helf M.J."/>
            <person name="Takada K."/>
            <person name="Gernert C."/>
            <person name="Steffens U.A."/>
            <person name="Heycke N."/>
            <person name="Schmitt S."/>
            <person name="Rinke C."/>
            <person name="Helfrich E.J."/>
            <person name="Brachmann A.O."/>
            <person name="Gurgui C."/>
            <person name="Wakimoto T."/>
            <person name="Kracht M."/>
            <person name="Crusemann M."/>
            <person name="Hentschel U."/>
            <person name="Abe I."/>
            <person name="Matsunaga S."/>
            <person name="Kalinowski J."/>
            <person name="Takeyama H."/>
            <person name="Piel J."/>
        </authorList>
    </citation>
    <scope>NUCLEOTIDE SEQUENCE [LARGE SCALE GENOMIC DNA]</scope>
    <source>
        <strain evidence="3">TSY2</strain>
    </source>
</reference>
<name>W4LGK2_9BACT</name>
<dbReference type="InterPro" id="IPR019734">
    <property type="entry name" value="TPR_rpt"/>
</dbReference>
<protein>
    <submittedName>
        <fullName evidence="2">Uncharacterized protein</fullName>
    </submittedName>
</protein>
<dbReference type="PANTHER" id="PTHR12558:SF13">
    <property type="entry name" value="CELL DIVISION CYCLE PROTEIN 27 HOMOLOG"/>
    <property type="match status" value="1"/>
</dbReference>
<accession>W4LGK2</accession>
<dbReference type="Proteomes" id="UP000019140">
    <property type="component" value="Unassembled WGS sequence"/>
</dbReference>
<proteinExistence type="predicted"/>
<dbReference type="Gene3D" id="1.25.40.10">
    <property type="entry name" value="Tetratricopeptide repeat domain"/>
    <property type="match status" value="1"/>
</dbReference>
<organism evidence="2 3">
    <name type="scientific">Candidatus Entotheonella gemina</name>
    <dbReference type="NCBI Taxonomy" id="1429439"/>
    <lineage>
        <taxon>Bacteria</taxon>
        <taxon>Pseudomonadati</taxon>
        <taxon>Nitrospinota/Tectimicrobiota group</taxon>
        <taxon>Candidatus Tectimicrobiota</taxon>
        <taxon>Candidatus Entotheonellia</taxon>
        <taxon>Candidatus Entotheonellales</taxon>
        <taxon>Candidatus Entotheonellaceae</taxon>
        <taxon>Candidatus Entotheonella</taxon>
    </lineage>
</organism>
<dbReference type="AlphaFoldDB" id="W4LGK2"/>
<dbReference type="HOGENOM" id="CLU_815113_0_0_7"/>
<feature type="non-terminal residue" evidence="2">
    <location>
        <position position="1"/>
    </location>
</feature>
<evidence type="ECO:0000313" key="2">
    <source>
        <dbReference type="EMBL" id="ETW97029.1"/>
    </source>
</evidence>
<dbReference type="Pfam" id="PF13181">
    <property type="entry name" value="TPR_8"/>
    <property type="match status" value="1"/>
</dbReference>
<feature type="region of interest" description="Disordered" evidence="1">
    <location>
        <begin position="309"/>
        <end position="340"/>
    </location>
</feature>
<dbReference type="EMBL" id="AZHX01002110">
    <property type="protein sequence ID" value="ETW97029.1"/>
    <property type="molecule type" value="Genomic_DNA"/>
</dbReference>
<evidence type="ECO:0000313" key="3">
    <source>
        <dbReference type="Proteomes" id="UP000019140"/>
    </source>
</evidence>
<dbReference type="PANTHER" id="PTHR12558">
    <property type="entry name" value="CELL DIVISION CYCLE 16,23,27"/>
    <property type="match status" value="1"/>
</dbReference>
<sequence length="340" mass="38632">TIALTKVENAEVVWAEQYNTSLDELFAIQDQITSTIVGQLDPKLRTSEIKRISGKQPERLDAHDCVLRAIYLLNKMSQEYFTEIKNLLYNAISIDSSYSSAYAWLSFSCLFSVGQGWVQDDGLSITEAEVFSRKALDLDPEDDMALTIAGHLQSFAYHNFDQGLQLLERALQLNPNSSFAWATSAATYCYIGEPEEALRRLAKSRELCPFDPYAVVYENNYSVAYTIAERYSEAVEWGRKVTHDNPTFTNGYKPLIASLGHLGQTEEAREYIQRLLSLEPEFSISAFSKKYPLQKETDKQKYIDGLRKAGVPETSSSMKQHRDTRTHPGNVIHINQRRRG</sequence>
<evidence type="ECO:0000256" key="1">
    <source>
        <dbReference type="SAM" id="MobiDB-lite"/>
    </source>
</evidence>
<comment type="caution">
    <text evidence="2">The sequence shown here is derived from an EMBL/GenBank/DDBJ whole genome shotgun (WGS) entry which is preliminary data.</text>
</comment>